<keyword evidence="3" id="KW-1185">Reference proteome</keyword>
<protein>
    <submittedName>
        <fullName evidence="2">DUF506 family protein</fullName>
    </submittedName>
</protein>
<accession>A0A392PHU9</accession>
<feature type="region of interest" description="Disordered" evidence="1">
    <location>
        <begin position="22"/>
        <end position="85"/>
    </location>
</feature>
<feature type="compositionally biased region" description="Basic and acidic residues" evidence="1">
    <location>
        <begin position="53"/>
        <end position="85"/>
    </location>
</feature>
<feature type="non-terminal residue" evidence="2">
    <location>
        <position position="149"/>
    </location>
</feature>
<feature type="compositionally biased region" description="Low complexity" evidence="1">
    <location>
        <begin position="29"/>
        <end position="40"/>
    </location>
</feature>
<sequence>MANLPMRFHRMMEAFDADVALARGKRCSESSGSEHSPESSTDLSDLVLSFMEDNERSGEEEDVIRSKDRDDEKDGEEVEKSGEWCDNEKSEMLKGLFGGNEDIDEDERDAKEMIRKEVEVAIELVESDSIDDGFKRRLMSQLREKGHDA</sequence>
<comment type="caution">
    <text evidence="2">The sequence shown here is derived from an EMBL/GenBank/DDBJ whole genome shotgun (WGS) entry which is preliminary data.</text>
</comment>
<reference evidence="2 3" key="1">
    <citation type="journal article" date="2018" name="Front. Plant Sci.">
        <title>Red Clover (Trifolium pratense) and Zigzag Clover (T. medium) - A Picture of Genomic Similarities and Differences.</title>
        <authorList>
            <person name="Dluhosova J."/>
            <person name="Istvanek J."/>
            <person name="Nedelnik J."/>
            <person name="Repkova J."/>
        </authorList>
    </citation>
    <scope>NUCLEOTIDE SEQUENCE [LARGE SCALE GENOMIC DNA]</scope>
    <source>
        <strain evidence="3">cv. 10/8</strain>
        <tissue evidence="2">Leaf</tissue>
    </source>
</reference>
<name>A0A392PHU9_9FABA</name>
<dbReference type="InterPro" id="IPR006502">
    <property type="entry name" value="PDDEXK-like"/>
</dbReference>
<dbReference type="Proteomes" id="UP000265520">
    <property type="component" value="Unassembled WGS sequence"/>
</dbReference>
<evidence type="ECO:0000256" key="1">
    <source>
        <dbReference type="SAM" id="MobiDB-lite"/>
    </source>
</evidence>
<evidence type="ECO:0000313" key="2">
    <source>
        <dbReference type="EMBL" id="MCI11070.1"/>
    </source>
</evidence>
<dbReference type="Pfam" id="PF04720">
    <property type="entry name" value="PDDEXK_6"/>
    <property type="match status" value="1"/>
</dbReference>
<dbReference type="EMBL" id="LXQA010078734">
    <property type="protein sequence ID" value="MCI11070.1"/>
    <property type="molecule type" value="Genomic_DNA"/>
</dbReference>
<organism evidence="2 3">
    <name type="scientific">Trifolium medium</name>
    <dbReference type="NCBI Taxonomy" id="97028"/>
    <lineage>
        <taxon>Eukaryota</taxon>
        <taxon>Viridiplantae</taxon>
        <taxon>Streptophyta</taxon>
        <taxon>Embryophyta</taxon>
        <taxon>Tracheophyta</taxon>
        <taxon>Spermatophyta</taxon>
        <taxon>Magnoliopsida</taxon>
        <taxon>eudicotyledons</taxon>
        <taxon>Gunneridae</taxon>
        <taxon>Pentapetalae</taxon>
        <taxon>rosids</taxon>
        <taxon>fabids</taxon>
        <taxon>Fabales</taxon>
        <taxon>Fabaceae</taxon>
        <taxon>Papilionoideae</taxon>
        <taxon>50 kb inversion clade</taxon>
        <taxon>NPAAA clade</taxon>
        <taxon>Hologalegina</taxon>
        <taxon>IRL clade</taxon>
        <taxon>Trifolieae</taxon>
        <taxon>Trifolium</taxon>
    </lineage>
</organism>
<evidence type="ECO:0000313" key="3">
    <source>
        <dbReference type="Proteomes" id="UP000265520"/>
    </source>
</evidence>
<dbReference type="AlphaFoldDB" id="A0A392PHU9"/>
<proteinExistence type="predicted"/>